<keyword evidence="6" id="KW-0482">Metalloprotease</keyword>
<dbReference type="InterPro" id="IPR034006">
    <property type="entry name" value="M3B_PepF_2"/>
</dbReference>
<evidence type="ECO:0000259" key="8">
    <source>
        <dbReference type="Pfam" id="PF08439"/>
    </source>
</evidence>
<evidence type="ECO:0000256" key="2">
    <source>
        <dbReference type="ARBA" id="ARBA00022670"/>
    </source>
</evidence>
<dbReference type="GO" id="GO:0006508">
    <property type="term" value="P:proteolysis"/>
    <property type="evidence" value="ECO:0007669"/>
    <property type="project" value="UniProtKB-KW"/>
</dbReference>
<dbReference type="SUPFAM" id="SSF55486">
    <property type="entry name" value="Metalloproteases ('zincins'), catalytic domain"/>
    <property type="match status" value="1"/>
</dbReference>
<dbReference type="Pfam" id="PF01432">
    <property type="entry name" value="Peptidase_M3"/>
    <property type="match status" value="1"/>
</dbReference>
<evidence type="ECO:0000256" key="3">
    <source>
        <dbReference type="ARBA" id="ARBA00022723"/>
    </source>
</evidence>
<comment type="cofactor">
    <cofactor evidence="1">
        <name>Zn(2+)</name>
        <dbReference type="ChEBI" id="CHEBI:29105"/>
    </cofactor>
</comment>
<gene>
    <name evidence="9" type="primary">pepF1_7</name>
    <name evidence="9" type="ORF">SDC9_49790</name>
</gene>
<feature type="domain" description="Peptidase M3A/M3B catalytic" evidence="7">
    <location>
        <begin position="191"/>
        <end position="566"/>
    </location>
</feature>
<dbReference type="CDD" id="cd09607">
    <property type="entry name" value="M3B_PepF"/>
    <property type="match status" value="1"/>
</dbReference>
<keyword evidence="5" id="KW-0862">Zinc</keyword>
<keyword evidence="4 9" id="KW-0378">Hydrolase</keyword>
<dbReference type="Gene3D" id="1.10.1370.20">
    <property type="entry name" value="Oligoendopeptidase f, C-terminal domain"/>
    <property type="match status" value="1"/>
</dbReference>
<sequence>MKTLPTWDLTPIYPGCDSKEFLSDLRIVVAESKALEESLGTDSSDLKANIERYELVLDYLENLNAYSCACLTTDTSNPLFLKAVSQVEEASLVVQHLEVLFLNYLATRKEEVAKRTSQGGDLAEYRFPLHELLQEQKHQMAPELEALASDLARSGTDAFSRLQESMGSSIHTEWDEKTVKTVVQLRSDATNADRNVRRRAFEKELALWKAYEVPFAAALNGVKGTTLTLDKMRGFTSPLDRSLFESRIDRPILDALISTLEQSIPLFRKYLKRKAELLGLPGLSFYDLFAPVGKEGSHFSYDEAHAFIVKQFSTFSEEMGAFADHAFKARWIDPESRNGKVGGAYDTAFPLARQSRILSNFDYTYSGVSTLAHELGHAWHDSVVLPKSNLKRTYPMTLAETASIFSEFLVFQGALAESSSEQRLALVEQFVQDATQVCIDILSRFYFESEVFARRPEGELSASELCSIMEEAQKRTYGDGLVEYHPYMWAAKGHYYSSDFSFYNYPYAFGQLFALGLYEKSRHAGSSFPDQYKTLLAATGSFSAREVASLVDIDLADPGFWQQGMAVIATYIEELCDAPLH</sequence>
<reference evidence="9" key="1">
    <citation type="submission" date="2019-08" db="EMBL/GenBank/DDBJ databases">
        <authorList>
            <person name="Kucharzyk K."/>
            <person name="Murdoch R.W."/>
            <person name="Higgins S."/>
            <person name="Loffler F."/>
        </authorList>
    </citation>
    <scope>NUCLEOTIDE SEQUENCE</scope>
</reference>
<accession>A0A644WM85</accession>
<dbReference type="PANTHER" id="PTHR34217">
    <property type="entry name" value="METAL-DEPENDENT CARBOXYPEPTIDASE"/>
    <property type="match status" value="1"/>
</dbReference>
<comment type="caution">
    <text evidence="9">The sequence shown here is derived from an EMBL/GenBank/DDBJ whole genome shotgun (WGS) entry which is preliminary data.</text>
</comment>
<evidence type="ECO:0000256" key="1">
    <source>
        <dbReference type="ARBA" id="ARBA00001947"/>
    </source>
</evidence>
<organism evidence="9">
    <name type="scientific">bioreactor metagenome</name>
    <dbReference type="NCBI Taxonomy" id="1076179"/>
    <lineage>
        <taxon>unclassified sequences</taxon>
        <taxon>metagenomes</taxon>
        <taxon>ecological metagenomes</taxon>
    </lineage>
</organism>
<dbReference type="GO" id="GO:0046872">
    <property type="term" value="F:metal ion binding"/>
    <property type="evidence" value="ECO:0007669"/>
    <property type="project" value="UniProtKB-KW"/>
</dbReference>
<name>A0A644WM85_9ZZZZ</name>
<feature type="domain" description="Oligopeptidase F N-terminal" evidence="8">
    <location>
        <begin position="110"/>
        <end position="164"/>
    </location>
</feature>
<keyword evidence="2" id="KW-0645">Protease</keyword>
<dbReference type="Pfam" id="PF08439">
    <property type="entry name" value="Peptidase_M3_N"/>
    <property type="match status" value="1"/>
</dbReference>
<dbReference type="EC" id="3.4.24.-" evidence="9"/>
<dbReference type="AlphaFoldDB" id="A0A644WM85"/>
<evidence type="ECO:0000256" key="4">
    <source>
        <dbReference type="ARBA" id="ARBA00022801"/>
    </source>
</evidence>
<dbReference type="InterPro" id="IPR011977">
    <property type="entry name" value="Pept_M3B_clade3"/>
</dbReference>
<dbReference type="GO" id="GO:0004222">
    <property type="term" value="F:metalloendopeptidase activity"/>
    <property type="evidence" value="ECO:0007669"/>
    <property type="project" value="InterPro"/>
</dbReference>
<dbReference type="InterPro" id="IPR001333">
    <property type="entry name" value="Peptidase_M32_Taq"/>
</dbReference>
<dbReference type="GO" id="GO:0004181">
    <property type="term" value="F:metallocarboxypeptidase activity"/>
    <property type="evidence" value="ECO:0007669"/>
    <property type="project" value="InterPro"/>
</dbReference>
<dbReference type="EMBL" id="VSSQ01000960">
    <property type="protein sequence ID" value="MPM03523.1"/>
    <property type="molecule type" value="Genomic_DNA"/>
</dbReference>
<dbReference type="InterPro" id="IPR013647">
    <property type="entry name" value="OligopepF_N_dom"/>
</dbReference>
<evidence type="ECO:0000313" key="9">
    <source>
        <dbReference type="EMBL" id="MPM03523.1"/>
    </source>
</evidence>
<evidence type="ECO:0000256" key="6">
    <source>
        <dbReference type="ARBA" id="ARBA00023049"/>
    </source>
</evidence>
<dbReference type="InterPro" id="IPR042088">
    <property type="entry name" value="OligoPept_F_C"/>
</dbReference>
<dbReference type="PANTHER" id="PTHR34217:SF1">
    <property type="entry name" value="CARBOXYPEPTIDASE 1"/>
    <property type="match status" value="1"/>
</dbReference>
<proteinExistence type="predicted"/>
<dbReference type="Gene3D" id="1.20.140.70">
    <property type="entry name" value="Oligopeptidase f, N-terminal domain"/>
    <property type="match status" value="1"/>
</dbReference>
<dbReference type="InterPro" id="IPR001567">
    <property type="entry name" value="Pept_M3A_M3B_dom"/>
</dbReference>
<evidence type="ECO:0000259" key="7">
    <source>
        <dbReference type="Pfam" id="PF01432"/>
    </source>
</evidence>
<protein>
    <submittedName>
        <fullName evidence="9">Oligoendopeptidase F, plasmid</fullName>
        <ecNumber evidence="9">3.4.24.-</ecNumber>
    </submittedName>
</protein>
<dbReference type="NCBIfam" id="TIGR02290">
    <property type="entry name" value="M3_fam_3"/>
    <property type="match status" value="1"/>
</dbReference>
<keyword evidence="3" id="KW-0479">Metal-binding</keyword>
<evidence type="ECO:0000256" key="5">
    <source>
        <dbReference type="ARBA" id="ARBA00022833"/>
    </source>
</evidence>